<gene>
    <name evidence="2" type="ORF">B0J13DRAFT_255156</name>
</gene>
<feature type="region of interest" description="Disordered" evidence="1">
    <location>
        <begin position="1"/>
        <end position="23"/>
    </location>
</feature>
<dbReference type="OrthoDB" id="5087176at2759"/>
<reference evidence="2" key="1">
    <citation type="journal article" date="2021" name="Nat. Commun.">
        <title>Genetic determinants of endophytism in the Arabidopsis root mycobiome.</title>
        <authorList>
            <person name="Mesny F."/>
            <person name="Miyauchi S."/>
            <person name="Thiergart T."/>
            <person name="Pickel B."/>
            <person name="Atanasova L."/>
            <person name="Karlsson M."/>
            <person name="Huettel B."/>
            <person name="Barry K.W."/>
            <person name="Haridas S."/>
            <person name="Chen C."/>
            <person name="Bauer D."/>
            <person name="Andreopoulos W."/>
            <person name="Pangilinan J."/>
            <person name="LaButti K."/>
            <person name="Riley R."/>
            <person name="Lipzen A."/>
            <person name="Clum A."/>
            <person name="Drula E."/>
            <person name="Henrissat B."/>
            <person name="Kohler A."/>
            <person name="Grigoriev I.V."/>
            <person name="Martin F.M."/>
            <person name="Hacquard S."/>
        </authorList>
    </citation>
    <scope>NUCLEOTIDE SEQUENCE</scope>
    <source>
        <strain evidence="2">MPI-CAGE-AT-0021</strain>
    </source>
</reference>
<feature type="compositionally biased region" description="Low complexity" evidence="1">
    <location>
        <begin position="386"/>
        <end position="397"/>
    </location>
</feature>
<proteinExistence type="predicted"/>
<dbReference type="Proteomes" id="UP000717696">
    <property type="component" value="Unassembled WGS sequence"/>
</dbReference>
<evidence type="ECO:0000313" key="2">
    <source>
        <dbReference type="EMBL" id="KAH7152095.1"/>
    </source>
</evidence>
<evidence type="ECO:0000256" key="1">
    <source>
        <dbReference type="SAM" id="MobiDB-lite"/>
    </source>
</evidence>
<feature type="region of interest" description="Disordered" evidence="1">
    <location>
        <begin position="48"/>
        <end position="77"/>
    </location>
</feature>
<evidence type="ECO:0000313" key="3">
    <source>
        <dbReference type="Proteomes" id="UP000717696"/>
    </source>
</evidence>
<feature type="region of interest" description="Disordered" evidence="1">
    <location>
        <begin position="345"/>
        <end position="366"/>
    </location>
</feature>
<organism evidence="2 3">
    <name type="scientific">Dactylonectria estremocensis</name>
    <dbReference type="NCBI Taxonomy" id="1079267"/>
    <lineage>
        <taxon>Eukaryota</taxon>
        <taxon>Fungi</taxon>
        <taxon>Dikarya</taxon>
        <taxon>Ascomycota</taxon>
        <taxon>Pezizomycotina</taxon>
        <taxon>Sordariomycetes</taxon>
        <taxon>Hypocreomycetidae</taxon>
        <taxon>Hypocreales</taxon>
        <taxon>Nectriaceae</taxon>
        <taxon>Dactylonectria</taxon>
    </lineage>
</organism>
<feature type="compositionally biased region" description="Acidic residues" evidence="1">
    <location>
        <begin position="243"/>
        <end position="255"/>
    </location>
</feature>
<feature type="region of interest" description="Disordered" evidence="1">
    <location>
        <begin position="108"/>
        <end position="129"/>
    </location>
</feature>
<accession>A0A9P9JA56</accession>
<feature type="region of interest" description="Disordered" evidence="1">
    <location>
        <begin position="141"/>
        <end position="184"/>
    </location>
</feature>
<feature type="compositionally biased region" description="Polar residues" evidence="1">
    <location>
        <begin position="256"/>
        <end position="275"/>
    </location>
</feature>
<dbReference type="AlphaFoldDB" id="A0A9P9JA56"/>
<feature type="region of interest" description="Disordered" evidence="1">
    <location>
        <begin position="213"/>
        <end position="288"/>
    </location>
</feature>
<keyword evidence="3" id="KW-1185">Reference proteome</keyword>
<name>A0A9P9JA56_9HYPO</name>
<feature type="compositionally biased region" description="Basic and acidic residues" evidence="1">
    <location>
        <begin position="430"/>
        <end position="443"/>
    </location>
</feature>
<feature type="compositionally biased region" description="Acidic residues" evidence="1">
    <location>
        <begin position="112"/>
        <end position="121"/>
    </location>
</feature>
<comment type="caution">
    <text evidence="2">The sequence shown here is derived from an EMBL/GenBank/DDBJ whole genome shotgun (WGS) entry which is preliminary data.</text>
</comment>
<feature type="region of interest" description="Disordered" evidence="1">
    <location>
        <begin position="379"/>
        <end position="487"/>
    </location>
</feature>
<protein>
    <submittedName>
        <fullName evidence="2">Uncharacterized protein</fullName>
    </submittedName>
</protein>
<sequence>MLRQSRIPAVSPPLGGGRASEEARASVLAPLGERHEQQYMSLSAQISSTMRQMSEEDRMSVLPPPPSQVMRKGGERTSWKKQLKFRSFLGKRASKIRALKIVHTRNAPPTVDDVDEQEEVPEAPRQDESRVSTMTFGMVFDPSDLNLQQPDESDEAGLLSGDSEYSDGVADSDDDELEGSPFHLEDRLSATEIISTEIIAQLKELRMNGSTVSTYRERNMSMSRMSESSSDESRSCSPLPFIDEVDSPSERDEDPVNNSISPDESPKGSNSNHISWNWAEPPQPLALAPAPVPRTTTTTATLTTATAAAMLRPPSSVCPTKPLPALPPPPAVAALRANVVMMRRPSRPDNPWSWKLPPPDPGAPKLNTVIVRRSSRMENPWTWKPSSGSRSDLSRQSTRSSDDAYSKTGSSRKGSRSDGRFSNASSRRGSRPDDQQPHSEDQMRSFPRRPSRPDDPWLRPSVPASPLSREAQAVRDSAPAWRPPRPEDALCSHPLTVTNSHPVVIANSQPVATYRPYPPAAPTPLPLTALNALNSHPVNLRKDAVPDTVHVRQDSVSDAMCRVCHIGVAESWGICQKCDEDTSPHSQSFPSQQVDKNFTVHGKKSPPPPILVDNAAPYRRHNLTGSLSSDPEVNEMTPPISPTSTRVLPAAPATGTMHTVVVAPPLSKTMNPMPTPEVLAKYQYGVSAVGGVVQRRPLSNDEWADYYFDQVSESQMRDRTDSVVSREAQGYMVRELSLEEYDGFWGSPTCPGPGWI</sequence>
<dbReference type="EMBL" id="JAGMUU010000005">
    <property type="protein sequence ID" value="KAH7152095.1"/>
    <property type="molecule type" value="Genomic_DNA"/>
</dbReference>